<dbReference type="InterPro" id="IPR020992">
    <property type="entry name" value="Tail_Prtase_C"/>
</dbReference>
<feature type="chain" id="PRO_5017050495" evidence="7">
    <location>
        <begin position="24"/>
        <end position="697"/>
    </location>
</feature>
<dbReference type="GO" id="GO:0007165">
    <property type="term" value="P:signal transduction"/>
    <property type="evidence" value="ECO:0007669"/>
    <property type="project" value="TreeGrafter"/>
</dbReference>
<evidence type="ECO:0000256" key="2">
    <source>
        <dbReference type="ARBA" id="ARBA00022670"/>
    </source>
</evidence>
<dbReference type="GO" id="GO:0006508">
    <property type="term" value="P:proteolysis"/>
    <property type="evidence" value="ECO:0007669"/>
    <property type="project" value="UniProtKB-KW"/>
</dbReference>
<dbReference type="Gene3D" id="2.30.42.10">
    <property type="match status" value="1"/>
</dbReference>
<gene>
    <name evidence="9" type="ORF">DIZ78_00095</name>
</gene>
<feature type="domain" description="PDZ" evidence="8">
    <location>
        <begin position="236"/>
        <end position="313"/>
    </location>
</feature>
<dbReference type="InterPro" id="IPR036034">
    <property type="entry name" value="PDZ_sf"/>
</dbReference>
<keyword evidence="10" id="KW-1185">Reference proteome</keyword>
<evidence type="ECO:0000313" key="10">
    <source>
        <dbReference type="Proteomes" id="UP000254771"/>
    </source>
</evidence>
<dbReference type="EMBL" id="QFXE01000001">
    <property type="protein sequence ID" value="RDH88381.1"/>
    <property type="molecule type" value="Genomic_DNA"/>
</dbReference>
<dbReference type="InterPro" id="IPR040573">
    <property type="entry name" value="TSP_N"/>
</dbReference>
<dbReference type="GO" id="GO:0008236">
    <property type="term" value="F:serine-type peptidase activity"/>
    <property type="evidence" value="ECO:0007669"/>
    <property type="project" value="UniProtKB-KW"/>
</dbReference>
<sequence>MIFIRKSVYTLLALFLASSQAWGERRVLPLDELEPTQQHRQSTMIILKVIDKYHYKKAKLDDEMSGQLLDRYLDSLDPNRSFFTAKDIEGISLYQDKLDNYLLNARLEPAFAIFRIYRKRVDEAVETALKLVDTGFDFSIDEVYQFDREDAPWAQTRTELEDIWRKRVKNDFLNLRLTGKEDDEIRKTLKERYEGLQRRISQFDSNDIYQAFINAYTLSLEPHTSYMSPSTSENFDISMRLSLEGIGAVLRMDDEFTVVQKTVAGGPAKFSGDVHAGDRIVGVGQGLEGDILDIIGWRLQDVVEKIRGPKGTVVRLRILPKDAGSGGKTQLVTLVRNKIKLEEQAAKSSVIDGLEGMGKLRIGVIEVPTFYRDFAAEGRGDENFRSTTRDVRKLITELKKTGVDGVVIDLRQNGGGSLSEATELTGIFIDTGPVVQIKDAFGKVEVERDPDTSIAYDGPLAVLVDRNSASASEIFAGAIQDYQRGIVIGEPTFGKGTVQTLVDLGRFVPSNEDDLGRLRLTMAQFFRINGGSTQHRGVVPDILFPMAGYSAKHGERSLDNALPWAQIKAARYATKGVNAVSHLLDRHKGRISKDAGFQMLLEQEKRIQEIEDRTEITLLESQRKLEWDQREKARMDHKNRFRIASGMESIKTDRDREDHDDEADKVESEAASQIQLNETARILADSIHLQAPRAVMR</sequence>
<dbReference type="Proteomes" id="UP000254771">
    <property type="component" value="Unassembled WGS sequence"/>
</dbReference>
<dbReference type="SUPFAM" id="SSF52096">
    <property type="entry name" value="ClpP/crotonase"/>
    <property type="match status" value="1"/>
</dbReference>
<dbReference type="InterPro" id="IPR029045">
    <property type="entry name" value="ClpP/crotonase-like_dom_sf"/>
</dbReference>
<evidence type="ECO:0000256" key="5">
    <source>
        <dbReference type="RuleBase" id="RU004404"/>
    </source>
</evidence>
<keyword evidence="3 5" id="KW-0378">Hydrolase</keyword>
<dbReference type="InterPro" id="IPR004447">
    <property type="entry name" value="Peptidase_S41A"/>
</dbReference>
<feature type="region of interest" description="Disordered" evidence="6">
    <location>
        <begin position="641"/>
        <end position="671"/>
    </location>
</feature>
<protein>
    <submittedName>
        <fullName evidence="9">Tail-specific protease</fullName>
    </submittedName>
</protein>
<dbReference type="CDD" id="cd07560">
    <property type="entry name" value="Peptidase_S41_CPP"/>
    <property type="match status" value="1"/>
</dbReference>
<dbReference type="AlphaFoldDB" id="A0A370DT54"/>
<dbReference type="CDD" id="cd06782">
    <property type="entry name" value="cpPDZ_CPP-like"/>
    <property type="match status" value="1"/>
</dbReference>
<proteinExistence type="inferred from homology"/>
<evidence type="ECO:0000313" key="9">
    <source>
        <dbReference type="EMBL" id="RDH88381.1"/>
    </source>
</evidence>
<evidence type="ECO:0000256" key="3">
    <source>
        <dbReference type="ARBA" id="ARBA00022801"/>
    </source>
</evidence>
<evidence type="ECO:0000256" key="4">
    <source>
        <dbReference type="ARBA" id="ARBA00022825"/>
    </source>
</evidence>
<comment type="similarity">
    <text evidence="1 5">Belongs to the peptidase S41A family.</text>
</comment>
<organism evidence="9 10">
    <name type="scientific">endosymbiont of Escarpia spicata</name>
    <dbReference type="NCBI Taxonomy" id="2200908"/>
    <lineage>
        <taxon>Bacteria</taxon>
        <taxon>Pseudomonadati</taxon>
        <taxon>Pseudomonadota</taxon>
        <taxon>Gammaproteobacteria</taxon>
        <taxon>sulfur-oxidizing symbionts</taxon>
    </lineage>
</organism>
<reference evidence="9 10" key="1">
    <citation type="journal article" date="2018" name="ISME J.">
        <title>Endosymbiont genomes yield clues of tubeworm success.</title>
        <authorList>
            <person name="Li Y."/>
            <person name="Liles M.R."/>
            <person name="Halanych K.M."/>
        </authorList>
    </citation>
    <scope>NUCLEOTIDE SEQUENCE [LARGE SCALE GENOMIC DNA]</scope>
    <source>
        <strain evidence="9">A1462</strain>
    </source>
</reference>
<dbReference type="FunFam" id="3.90.226.10:FF:000090">
    <property type="entry name" value="Tail-specific protease"/>
    <property type="match status" value="1"/>
</dbReference>
<dbReference type="SMART" id="SM00228">
    <property type="entry name" value="PDZ"/>
    <property type="match status" value="1"/>
</dbReference>
<dbReference type="PROSITE" id="PS50106">
    <property type="entry name" value="PDZ"/>
    <property type="match status" value="1"/>
</dbReference>
<dbReference type="Pfam" id="PF00595">
    <property type="entry name" value="PDZ"/>
    <property type="match status" value="1"/>
</dbReference>
<dbReference type="SMART" id="SM00245">
    <property type="entry name" value="TSPc"/>
    <property type="match status" value="1"/>
</dbReference>
<evidence type="ECO:0000256" key="6">
    <source>
        <dbReference type="SAM" id="MobiDB-lite"/>
    </source>
</evidence>
<evidence type="ECO:0000259" key="8">
    <source>
        <dbReference type="PROSITE" id="PS50106"/>
    </source>
</evidence>
<accession>A0A370DT54</accession>
<dbReference type="InterPro" id="IPR001478">
    <property type="entry name" value="PDZ"/>
</dbReference>
<dbReference type="PANTHER" id="PTHR32060">
    <property type="entry name" value="TAIL-SPECIFIC PROTEASE"/>
    <property type="match status" value="1"/>
</dbReference>
<dbReference type="Pfam" id="PF03572">
    <property type="entry name" value="Peptidase_S41"/>
    <property type="match status" value="1"/>
</dbReference>
<dbReference type="PANTHER" id="PTHR32060:SF22">
    <property type="entry name" value="CARBOXYL-TERMINAL-PROCESSING PEPTIDASE 3, CHLOROPLASTIC"/>
    <property type="match status" value="1"/>
</dbReference>
<comment type="caution">
    <text evidence="9">The sequence shown here is derived from an EMBL/GenBank/DDBJ whole genome shotgun (WGS) entry which is preliminary data.</text>
</comment>
<keyword evidence="4 5" id="KW-0720">Serine protease</keyword>
<evidence type="ECO:0000256" key="7">
    <source>
        <dbReference type="SAM" id="SignalP"/>
    </source>
</evidence>
<dbReference type="Gene3D" id="3.90.226.10">
    <property type="entry name" value="2-enoyl-CoA Hydratase, Chain A, domain 1"/>
    <property type="match status" value="1"/>
</dbReference>
<dbReference type="GO" id="GO:0030288">
    <property type="term" value="C:outer membrane-bounded periplasmic space"/>
    <property type="evidence" value="ECO:0007669"/>
    <property type="project" value="TreeGrafter"/>
</dbReference>
<dbReference type="GO" id="GO:0004175">
    <property type="term" value="F:endopeptidase activity"/>
    <property type="evidence" value="ECO:0007669"/>
    <property type="project" value="TreeGrafter"/>
</dbReference>
<dbReference type="InterPro" id="IPR005151">
    <property type="entry name" value="Tail-specific_protease"/>
</dbReference>
<feature type="signal peptide" evidence="7">
    <location>
        <begin position="1"/>
        <end position="23"/>
    </location>
</feature>
<dbReference type="Pfam" id="PF11818">
    <property type="entry name" value="DUF3340"/>
    <property type="match status" value="1"/>
</dbReference>
<keyword evidence="7" id="KW-0732">Signal</keyword>
<dbReference type="Pfam" id="PF17804">
    <property type="entry name" value="TSP_NTD"/>
    <property type="match status" value="1"/>
</dbReference>
<dbReference type="Gene3D" id="3.30.750.44">
    <property type="match status" value="1"/>
</dbReference>
<evidence type="ECO:0000256" key="1">
    <source>
        <dbReference type="ARBA" id="ARBA00009179"/>
    </source>
</evidence>
<dbReference type="NCBIfam" id="TIGR00225">
    <property type="entry name" value="prc"/>
    <property type="match status" value="1"/>
</dbReference>
<dbReference type="SUPFAM" id="SSF50156">
    <property type="entry name" value="PDZ domain-like"/>
    <property type="match status" value="1"/>
</dbReference>
<name>A0A370DT54_9GAMM</name>
<keyword evidence="2 5" id="KW-0645">Protease</keyword>